<accession>A0A194XIW2</accession>
<evidence type="ECO:0000256" key="2">
    <source>
        <dbReference type="ARBA" id="ARBA00022692"/>
    </source>
</evidence>
<comment type="subcellular location">
    <subcellularLocation>
        <location evidence="1">Membrane</location>
        <topology evidence="1">Single-pass membrane protein</topology>
    </subcellularLocation>
</comment>
<dbReference type="InParanoid" id="A0A194XIW2"/>
<evidence type="ECO:0000256" key="3">
    <source>
        <dbReference type="ARBA" id="ARBA00022989"/>
    </source>
</evidence>
<evidence type="ECO:0000256" key="6">
    <source>
        <dbReference type="SAM" id="Phobius"/>
    </source>
</evidence>
<dbReference type="Proteomes" id="UP000070700">
    <property type="component" value="Unassembled WGS sequence"/>
</dbReference>
<dbReference type="PANTHER" id="PTHR15549:SF30">
    <property type="entry name" value="MID2 DOMAIN-CONTAINING PROTEIN"/>
    <property type="match status" value="1"/>
</dbReference>
<dbReference type="RefSeq" id="XP_018074530.1">
    <property type="nucleotide sequence ID" value="XM_018207783.1"/>
</dbReference>
<dbReference type="InterPro" id="IPR051694">
    <property type="entry name" value="Immunoregulatory_rcpt-like"/>
</dbReference>
<feature type="region of interest" description="Disordered" evidence="5">
    <location>
        <begin position="41"/>
        <end position="115"/>
    </location>
</feature>
<feature type="compositionally biased region" description="Basic and acidic residues" evidence="5">
    <location>
        <begin position="65"/>
        <end position="74"/>
    </location>
</feature>
<organism evidence="7 8">
    <name type="scientific">Mollisia scopiformis</name>
    <name type="common">Conifer needle endophyte fungus</name>
    <name type="synonym">Phialocephala scopiformis</name>
    <dbReference type="NCBI Taxonomy" id="149040"/>
    <lineage>
        <taxon>Eukaryota</taxon>
        <taxon>Fungi</taxon>
        <taxon>Dikarya</taxon>
        <taxon>Ascomycota</taxon>
        <taxon>Pezizomycotina</taxon>
        <taxon>Leotiomycetes</taxon>
        <taxon>Helotiales</taxon>
        <taxon>Mollisiaceae</taxon>
        <taxon>Mollisia</taxon>
    </lineage>
</organism>
<dbReference type="EMBL" id="KQ947410">
    <property type="protein sequence ID" value="KUJ20175.1"/>
    <property type="molecule type" value="Genomic_DNA"/>
</dbReference>
<gene>
    <name evidence="7" type="ORF">LY89DRAFT_473235</name>
</gene>
<feature type="compositionally biased region" description="Polar residues" evidence="5">
    <location>
        <begin position="510"/>
        <end position="523"/>
    </location>
</feature>
<keyword evidence="3 6" id="KW-1133">Transmembrane helix</keyword>
<feature type="region of interest" description="Disordered" evidence="5">
    <location>
        <begin position="462"/>
        <end position="539"/>
    </location>
</feature>
<dbReference type="GO" id="GO:0016020">
    <property type="term" value="C:membrane"/>
    <property type="evidence" value="ECO:0007669"/>
    <property type="project" value="UniProtKB-SubCell"/>
</dbReference>
<evidence type="ECO:0000256" key="5">
    <source>
        <dbReference type="SAM" id="MobiDB-lite"/>
    </source>
</evidence>
<feature type="compositionally biased region" description="Polar residues" evidence="5">
    <location>
        <begin position="75"/>
        <end position="86"/>
    </location>
</feature>
<reference evidence="7 8" key="1">
    <citation type="submission" date="2015-10" db="EMBL/GenBank/DDBJ databases">
        <title>Full genome of DAOMC 229536 Phialocephala scopiformis, a fungal endophyte of spruce producing the potent anti-insectan compound rugulosin.</title>
        <authorList>
            <consortium name="DOE Joint Genome Institute"/>
            <person name="Walker A.K."/>
            <person name="Frasz S.L."/>
            <person name="Seifert K.A."/>
            <person name="Miller J.D."/>
            <person name="Mondo S.J."/>
            <person name="Labutti K."/>
            <person name="Lipzen A."/>
            <person name="Dockter R."/>
            <person name="Kennedy M."/>
            <person name="Grigoriev I.V."/>
            <person name="Spatafora J.W."/>
        </authorList>
    </citation>
    <scope>NUCLEOTIDE SEQUENCE [LARGE SCALE GENOMIC DNA]</scope>
    <source>
        <strain evidence="7 8">CBS 120377</strain>
    </source>
</reference>
<protein>
    <recommendedName>
        <fullName evidence="9">Serine protease</fullName>
    </recommendedName>
</protein>
<evidence type="ECO:0000256" key="1">
    <source>
        <dbReference type="ARBA" id="ARBA00004167"/>
    </source>
</evidence>
<keyword evidence="2 6" id="KW-0812">Transmembrane</keyword>
<keyword evidence="8" id="KW-1185">Reference proteome</keyword>
<keyword evidence="4 6" id="KW-0472">Membrane</keyword>
<dbReference type="AlphaFoldDB" id="A0A194XIW2"/>
<feature type="transmembrane region" description="Helical" evidence="6">
    <location>
        <begin position="301"/>
        <end position="324"/>
    </location>
</feature>
<name>A0A194XIW2_MOLSC</name>
<dbReference type="GeneID" id="28817509"/>
<sequence>MEILRECPVSSIEARNIKEWPKVPTYDLKATQITEANDQINLPKSAQIAPDEPILKITEGTQDTLDTRETENTQKARSPQVTQSAEDSSRDLNSPRDVVPAAKQSEAAESLKKQPTERQWFNLGRLALKKSTWPNPELSIGSKCRRIGDRECWEAVGPAQLLFNEISQSIGDLLDARVDEIEEGEPVAGNILTYGMYMIGREPTTARPTLIFTCERPKPRRRAIKFVKESEILKGRPKIALAESSVVPMAMGRNYLRLLAGSTVYSGPSSTTWIARRNATTTHTPINTPVPYSGLSTGAKAGIAVGSVFGGLSIMLAVFVLFYFRRRKRFTRKYPPLPFTWEAVATGRPGSPKPAMLTIPQMSDNSDPPLGLFQPAAQYQPSAEYQPGHGFHGFGHTYEVVAGAELGPVSEMSSVIPENPNLYAVLPQSLSAELPASEPVGTEVLPAMFHSSHRIPVFSEQEPLHQVSLHPSRPAPDPPELLPQRSLTSVSALPTRAPPPVPYSGGENPVVSSGHISLPTTLTAPPPRNSPSSNNSSTAVQEIGKVHNPITQQPQLLHFEDSLRVPGMTTHARNLMKGLQDHRATSLPSSAYASSWDMVLSSEDSEHHKDAAPSLLDCASICGMSILSQVTGRVATIGGVVVLNNKLYGLTVRHSVIDSARKSQVGDIESVNGSSTDQNDDFEFAFDSEDEENTSEADISDAIITSRASVSTAASVSRISSTISGSSDKAHVSIPSSMGAALSYNGEEPSKSTTTITEFTIPFATSTQRGHDWALFELSQESVREAKKALEGNSLFAIFNVPQHLASMPSKDTEIIAAKGGSGVSRGVLSPSSTMMKSERSCNFQEVWTVRFNSPLVEGDSGSWVCDSVTGDLYGHIVAGIPEIGLAYILPAHKIFQEIEEVVGPVEFASKALA</sequence>
<evidence type="ECO:0000256" key="4">
    <source>
        <dbReference type="ARBA" id="ARBA00023136"/>
    </source>
</evidence>
<evidence type="ECO:0000313" key="8">
    <source>
        <dbReference type="Proteomes" id="UP000070700"/>
    </source>
</evidence>
<dbReference type="PANTHER" id="PTHR15549">
    <property type="entry name" value="PAIRED IMMUNOGLOBULIN-LIKE TYPE 2 RECEPTOR"/>
    <property type="match status" value="1"/>
</dbReference>
<dbReference type="OrthoDB" id="409136at2759"/>
<evidence type="ECO:0008006" key="9">
    <source>
        <dbReference type="Google" id="ProtNLM"/>
    </source>
</evidence>
<dbReference type="GO" id="GO:0071944">
    <property type="term" value="C:cell periphery"/>
    <property type="evidence" value="ECO:0007669"/>
    <property type="project" value="UniProtKB-ARBA"/>
</dbReference>
<dbReference type="KEGG" id="psco:LY89DRAFT_473235"/>
<proteinExistence type="predicted"/>
<evidence type="ECO:0000313" key="7">
    <source>
        <dbReference type="EMBL" id="KUJ20175.1"/>
    </source>
</evidence>